<comment type="caution">
    <text evidence="1">The sequence shown here is derived from an EMBL/GenBank/DDBJ whole genome shotgun (WGS) entry which is preliminary data.</text>
</comment>
<organism evidence="1 2">
    <name type="scientific">Secundilactobacillus kimchicus JCM 15530</name>
    <dbReference type="NCBI Taxonomy" id="1302272"/>
    <lineage>
        <taxon>Bacteria</taxon>
        <taxon>Bacillati</taxon>
        <taxon>Bacillota</taxon>
        <taxon>Bacilli</taxon>
        <taxon>Lactobacillales</taxon>
        <taxon>Lactobacillaceae</taxon>
        <taxon>Secundilactobacillus</taxon>
    </lineage>
</organism>
<name>A0A0R1HSS3_9LACO</name>
<sequence>MGALTIGGITASAQTTGSDNLPSQVGQLVVTDTAKFAKIKDNYKSFDLMTTAPNSVDGTRTTSWESANLSDQPFNNVVRVQKVANNGSQYGWYQISRLGNLSNAHYWVSGQAVTKPTTFLAALTAKNTTSTTSIDHPALTSEIQFTIKKAVPVYNVKGLDLLMLTTPNETTSYHLTQDQVVKTPAGQILYPIGHDRYVNSHDVNASHVTLL</sequence>
<proteinExistence type="predicted"/>
<dbReference type="EMBL" id="AZCX01000008">
    <property type="protein sequence ID" value="KRK47523.1"/>
    <property type="molecule type" value="Genomic_DNA"/>
</dbReference>
<dbReference type="Proteomes" id="UP000050911">
    <property type="component" value="Unassembled WGS sequence"/>
</dbReference>
<reference evidence="1 2" key="1">
    <citation type="journal article" date="2015" name="Genome Announc.">
        <title>Expanding the biotechnology potential of lactobacilli through comparative genomics of 213 strains and associated genera.</title>
        <authorList>
            <person name="Sun Z."/>
            <person name="Harris H.M."/>
            <person name="McCann A."/>
            <person name="Guo C."/>
            <person name="Argimon S."/>
            <person name="Zhang W."/>
            <person name="Yang X."/>
            <person name="Jeffery I.B."/>
            <person name="Cooney J.C."/>
            <person name="Kagawa T.F."/>
            <person name="Liu W."/>
            <person name="Song Y."/>
            <person name="Salvetti E."/>
            <person name="Wrobel A."/>
            <person name="Rasinkangas P."/>
            <person name="Parkhill J."/>
            <person name="Rea M.C."/>
            <person name="O'Sullivan O."/>
            <person name="Ritari J."/>
            <person name="Douillard F.P."/>
            <person name="Paul Ross R."/>
            <person name="Yang R."/>
            <person name="Briner A.E."/>
            <person name="Felis G.E."/>
            <person name="de Vos W.M."/>
            <person name="Barrangou R."/>
            <person name="Klaenhammer T.R."/>
            <person name="Caufield P.W."/>
            <person name="Cui Y."/>
            <person name="Zhang H."/>
            <person name="O'Toole P.W."/>
        </authorList>
    </citation>
    <scope>NUCLEOTIDE SEQUENCE [LARGE SCALE GENOMIC DNA]</scope>
    <source>
        <strain evidence="1 2">JCM 15530</strain>
    </source>
</reference>
<evidence type="ECO:0000313" key="2">
    <source>
        <dbReference type="Proteomes" id="UP000050911"/>
    </source>
</evidence>
<dbReference type="PATRIC" id="fig|1302272.5.peg.2496"/>
<evidence type="ECO:0000313" key="1">
    <source>
        <dbReference type="EMBL" id="KRK47523.1"/>
    </source>
</evidence>
<dbReference type="AlphaFoldDB" id="A0A0R1HSS3"/>
<gene>
    <name evidence="1" type="ORF">FC96_GL002449</name>
</gene>
<accession>A0A0R1HSS3</accession>
<keyword evidence="2" id="KW-1185">Reference proteome</keyword>
<protein>
    <submittedName>
        <fullName evidence="1">Uncharacterized protein</fullName>
    </submittedName>
</protein>